<dbReference type="Gene3D" id="1.20.140.150">
    <property type="match status" value="1"/>
</dbReference>
<evidence type="ECO:0000313" key="7">
    <source>
        <dbReference type="EMBL" id="KAK2157622.1"/>
    </source>
</evidence>
<keyword evidence="3 6" id="KW-1133">Transmembrane helix</keyword>
<dbReference type="EMBL" id="JAODUP010000188">
    <property type="protein sequence ID" value="KAK2157622.1"/>
    <property type="molecule type" value="Genomic_DNA"/>
</dbReference>
<feature type="transmembrane region" description="Helical" evidence="6">
    <location>
        <begin position="42"/>
        <end position="65"/>
    </location>
</feature>
<gene>
    <name evidence="7" type="ORF">LSH36_188g09077</name>
</gene>
<feature type="compositionally biased region" description="Polar residues" evidence="5">
    <location>
        <begin position="526"/>
        <end position="537"/>
    </location>
</feature>
<protein>
    <submittedName>
        <fullName evidence="7">Uncharacterized protein</fullName>
    </submittedName>
</protein>
<dbReference type="GO" id="GO:0005886">
    <property type="term" value="C:plasma membrane"/>
    <property type="evidence" value="ECO:0007669"/>
    <property type="project" value="TreeGrafter"/>
</dbReference>
<reference evidence="7" key="1">
    <citation type="journal article" date="2023" name="Mol. Biol. Evol.">
        <title>Third-Generation Sequencing Reveals the Adaptive Role of the Epigenome in Three Deep-Sea Polychaetes.</title>
        <authorList>
            <person name="Perez M."/>
            <person name="Aroh O."/>
            <person name="Sun Y."/>
            <person name="Lan Y."/>
            <person name="Juniper S.K."/>
            <person name="Young C.R."/>
            <person name="Angers B."/>
            <person name="Qian P.Y."/>
        </authorList>
    </citation>
    <scope>NUCLEOTIDE SEQUENCE</scope>
    <source>
        <strain evidence="7">P08H-3</strain>
    </source>
</reference>
<dbReference type="InterPro" id="IPR004031">
    <property type="entry name" value="PMP22/EMP/MP20/Claudin"/>
</dbReference>
<keyword evidence="2 6" id="KW-0812">Transmembrane</keyword>
<proteinExistence type="predicted"/>
<feature type="transmembrane region" description="Helical" evidence="6">
    <location>
        <begin position="146"/>
        <end position="166"/>
    </location>
</feature>
<keyword evidence="4 6" id="KW-0472">Membrane</keyword>
<evidence type="ECO:0000313" key="8">
    <source>
        <dbReference type="Proteomes" id="UP001208570"/>
    </source>
</evidence>
<accession>A0AAD9JRH8</accession>
<evidence type="ECO:0000256" key="6">
    <source>
        <dbReference type="SAM" id="Phobius"/>
    </source>
</evidence>
<evidence type="ECO:0000256" key="3">
    <source>
        <dbReference type="ARBA" id="ARBA00022989"/>
    </source>
</evidence>
<keyword evidence="8" id="KW-1185">Reference proteome</keyword>
<comment type="subcellular location">
    <subcellularLocation>
        <location evidence="1">Membrane</location>
        <topology evidence="1">Multi-pass membrane protein</topology>
    </subcellularLocation>
</comment>
<dbReference type="InterPro" id="IPR050579">
    <property type="entry name" value="PMP-22/EMP/MP20-like"/>
</dbReference>
<feature type="transmembrane region" description="Helical" evidence="6">
    <location>
        <begin position="113"/>
        <end position="134"/>
    </location>
</feature>
<evidence type="ECO:0000256" key="1">
    <source>
        <dbReference type="ARBA" id="ARBA00004141"/>
    </source>
</evidence>
<dbReference type="PANTHER" id="PTHR10671">
    <property type="entry name" value="EPITHELIAL MEMBRANE PROTEIN-RELATED"/>
    <property type="match status" value="1"/>
</dbReference>
<feature type="compositionally biased region" description="Basic and acidic residues" evidence="5">
    <location>
        <begin position="513"/>
        <end position="525"/>
    </location>
</feature>
<dbReference type="Pfam" id="PF00822">
    <property type="entry name" value="PMP22_Claudin"/>
    <property type="match status" value="1"/>
</dbReference>
<feature type="transmembrane region" description="Helical" evidence="6">
    <location>
        <begin position="186"/>
        <end position="212"/>
    </location>
</feature>
<feature type="region of interest" description="Disordered" evidence="5">
    <location>
        <begin position="469"/>
        <end position="591"/>
    </location>
</feature>
<feature type="compositionally biased region" description="Basic and acidic residues" evidence="5">
    <location>
        <begin position="576"/>
        <end position="591"/>
    </location>
</feature>
<name>A0AAD9JRH8_9ANNE</name>
<evidence type="ECO:0000256" key="4">
    <source>
        <dbReference type="ARBA" id="ARBA00023136"/>
    </source>
</evidence>
<evidence type="ECO:0000256" key="5">
    <source>
        <dbReference type="SAM" id="MobiDB-lite"/>
    </source>
</evidence>
<evidence type="ECO:0000256" key="2">
    <source>
        <dbReference type="ARBA" id="ARBA00022692"/>
    </source>
</evidence>
<comment type="caution">
    <text evidence="7">The sequence shown here is derived from an EMBL/GenBank/DDBJ whole genome shotgun (WGS) entry which is preliminary data.</text>
</comment>
<organism evidence="7 8">
    <name type="scientific">Paralvinella palmiformis</name>
    <dbReference type="NCBI Taxonomy" id="53620"/>
    <lineage>
        <taxon>Eukaryota</taxon>
        <taxon>Metazoa</taxon>
        <taxon>Spiralia</taxon>
        <taxon>Lophotrochozoa</taxon>
        <taxon>Annelida</taxon>
        <taxon>Polychaeta</taxon>
        <taxon>Sedentaria</taxon>
        <taxon>Canalipalpata</taxon>
        <taxon>Terebellida</taxon>
        <taxon>Terebelliformia</taxon>
        <taxon>Alvinellidae</taxon>
        <taxon>Paralvinella</taxon>
    </lineage>
</organism>
<dbReference type="Proteomes" id="UP001208570">
    <property type="component" value="Unassembled WGS sequence"/>
</dbReference>
<feature type="compositionally biased region" description="Basic and acidic residues" evidence="5">
    <location>
        <begin position="492"/>
        <end position="506"/>
    </location>
</feature>
<dbReference type="AlphaFoldDB" id="A0AAD9JRH8"/>
<dbReference type="PANTHER" id="PTHR10671:SF108">
    <property type="entry name" value="CLAUDIN FAMILY PROTEIN-RELATED"/>
    <property type="match status" value="1"/>
</dbReference>
<sequence>MERDDTISEGTGTTASGYPEGPITCCVVCLSREVHALKDRSWTVGLLISWLTIVLSVVVYLVAFATSGWVRVRKMDESPPREDLVGLWQECIEGKCSYIAQDLTGAGFKASQALAVLCLFCIISGCILTFKYCFSLPSNAGKLGTATLCSRFISFFFLLLLIPVFAMTWDKDHARYSKAIYDGHLAYSFILVAVTFVLEATGAFFIYCEVIVIEPRRKKPLLPRPTDERYDGVINEGYVDITDVGVFPGDVGFSPTEPREPSLADRVVGRLNARTTYEQYAFDHAQMRVDGAGVAGPLCSSGLVPKTAEEIARRFTGVTRAEPEYIPRSSHVINSPGNNVAIPNTVIEEPSDELYEVIPVARPVQQSVSMQNVFNEDVARPVQQSISMQNVYNEAVARPVQQSISMQNVFNEDVLLARSNVDGRLVTSVSMYNISDDLPEIVYDRETEGRCQDDQLSTRSWHRELNDIQESSDTFASSERHYENVMDNPEDGSARRNEVATREPRPRRSRRKTPVERRANSKHLDNSATKGTRQTTNDVKDKSQAGTQPAYKKKRRKQQGQRDHVYTELDFNQSRQTKDSLETSARDNKTIDGHHRMVDKMNVSSQNRGLLHGQSLTSLHSVISSGSTSIVGGCAETEI</sequence>